<reference evidence="4" key="1">
    <citation type="journal article" date="2019" name="Int. J. Syst. Evol. Microbiol.">
        <title>The Global Catalogue of Microorganisms (GCM) 10K type strain sequencing project: providing services to taxonomists for standard genome sequencing and annotation.</title>
        <authorList>
            <consortium name="The Broad Institute Genomics Platform"/>
            <consortium name="The Broad Institute Genome Sequencing Center for Infectious Disease"/>
            <person name="Wu L."/>
            <person name="Ma J."/>
        </authorList>
    </citation>
    <scope>NUCLEOTIDE SEQUENCE [LARGE SCALE GENOMIC DNA]</scope>
    <source>
        <strain evidence="4">PCU 280</strain>
    </source>
</reference>
<evidence type="ECO:0000256" key="1">
    <source>
        <dbReference type="SAM" id="Coils"/>
    </source>
</evidence>
<proteinExistence type="predicted"/>
<feature type="transmembrane region" description="Helical" evidence="2">
    <location>
        <begin position="46"/>
        <end position="69"/>
    </location>
</feature>
<dbReference type="EMBL" id="JBHSTE010000003">
    <property type="protein sequence ID" value="MFC6332687.1"/>
    <property type="molecule type" value="Genomic_DNA"/>
</dbReference>
<name>A0ABW1V4I6_9BACL</name>
<keyword evidence="2" id="KW-1133">Transmembrane helix</keyword>
<feature type="transmembrane region" description="Helical" evidence="2">
    <location>
        <begin position="100"/>
        <end position="123"/>
    </location>
</feature>
<evidence type="ECO:0000313" key="4">
    <source>
        <dbReference type="Proteomes" id="UP001596233"/>
    </source>
</evidence>
<dbReference type="InterPro" id="IPR031709">
    <property type="entry name" value="PutAbiC"/>
</dbReference>
<feature type="transmembrane region" description="Helical" evidence="2">
    <location>
        <begin position="6"/>
        <end position="25"/>
    </location>
</feature>
<evidence type="ECO:0000256" key="2">
    <source>
        <dbReference type="SAM" id="Phobius"/>
    </source>
</evidence>
<evidence type="ECO:0000313" key="3">
    <source>
        <dbReference type="EMBL" id="MFC6332687.1"/>
    </source>
</evidence>
<gene>
    <name evidence="3" type="ORF">ACFP56_08635</name>
</gene>
<dbReference type="RefSeq" id="WP_379233389.1">
    <property type="nucleotide sequence ID" value="NZ_JBHSTE010000003.1"/>
</dbReference>
<keyword evidence="4" id="KW-1185">Reference proteome</keyword>
<keyword evidence="2" id="KW-0472">Membrane</keyword>
<organism evidence="3 4">
    <name type="scientific">Paenibacillus septentrionalis</name>
    <dbReference type="NCBI Taxonomy" id="429342"/>
    <lineage>
        <taxon>Bacteria</taxon>
        <taxon>Bacillati</taxon>
        <taxon>Bacillota</taxon>
        <taxon>Bacilli</taxon>
        <taxon>Bacillales</taxon>
        <taxon>Paenibacillaceae</taxon>
        <taxon>Paenibacillus</taxon>
    </lineage>
</organism>
<sequence>MNIFDTRTIVNVILVTFLASVLLALPFKWFNSSTDKQYWYQRKENWWIIAGFVIAVGAVSIPFVLMYAIDTNIAEILKQSSDEQGKSVDYLSILASTGDFLGGTTVGLLSLASIIFVTAAIFMQKEELELQRKELKDTRKEYEITNDTMIKQQFETTFFNLIDIHHKILNDIEENGERGRKAIKIYLEKIRSHYDETTVEKYKNEIIQEMISSDNLEDILELIWFNHRGNNNKISMVKNEITRIRNEYELEKLTDQEFETKINSLYDEMSVIENAEKGKLKDKLLDEKVKKYQVLNLKHIWKSLVDNLPDNVFIKKFLMDTYSEPKYILKKDAFEAIYVPKEPYIGHYLRNIYHIFKLIENSNATKKEEDKRKYRSLLRAQFSSVELLFIFYNINYSSKGEKFKELISSTNFFDDHLDNAERIWKNDLFEIKKLN</sequence>
<protein>
    <submittedName>
        <fullName evidence="3">Phage abortive infection protein</fullName>
    </submittedName>
</protein>
<comment type="caution">
    <text evidence="3">The sequence shown here is derived from an EMBL/GenBank/DDBJ whole genome shotgun (WGS) entry which is preliminary data.</text>
</comment>
<keyword evidence="1" id="KW-0175">Coiled coil</keyword>
<dbReference type="Proteomes" id="UP001596233">
    <property type="component" value="Unassembled WGS sequence"/>
</dbReference>
<feature type="coiled-coil region" evidence="1">
    <location>
        <begin position="121"/>
        <end position="152"/>
    </location>
</feature>
<dbReference type="Pfam" id="PF16872">
    <property type="entry name" value="putAbiC"/>
    <property type="match status" value="1"/>
</dbReference>
<accession>A0ABW1V4I6</accession>
<keyword evidence="2" id="KW-0812">Transmembrane</keyword>